<gene>
    <name evidence="2" type="ORF">CVT25_011958</name>
</gene>
<dbReference type="Pfam" id="PF18721">
    <property type="entry name" value="CxC6"/>
    <property type="match status" value="1"/>
</dbReference>
<reference evidence="2 3" key="1">
    <citation type="journal article" date="2018" name="Evol. Lett.">
        <title>Horizontal gene cluster transfer increased hallucinogenic mushroom diversity.</title>
        <authorList>
            <person name="Reynolds H.T."/>
            <person name="Vijayakumar V."/>
            <person name="Gluck-Thaler E."/>
            <person name="Korotkin H.B."/>
            <person name="Matheny P.B."/>
            <person name="Slot J.C."/>
        </authorList>
    </citation>
    <scope>NUCLEOTIDE SEQUENCE [LARGE SCALE GENOMIC DNA]</scope>
    <source>
        <strain evidence="2 3">2631</strain>
    </source>
</reference>
<evidence type="ECO:0000313" key="3">
    <source>
        <dbReference type="Proteomes" id="UP000283269"/>
    </source>
</evidence>
<protein>
    <recommendedName>
        <fullName evidence="1">CxC6 like cysteine cluster associated with KDZ domain-containing protein</fullName>
    </recommendedName>
</protein>
<feature type="domain" description="CxC6 like cysteine cluster associated with KDZ" evidence="1">
    <location>
        <begin position="96"/>
        <end position="161"/>
    </location>
</feature>
<name>A0A409XAD5_PSICY</name>
<dbReference type="EMBL" id="NHYD01002225">
    <property type="protein sequence ID" value="PPQ87722.1"/>
    <property type="molecule type" value="Genomic_DNA"/>
</dbReference>
<feature type="non-terminal residue" evidence="2">
    <location>
        <position position="251"/>
    </location>
</feature>
<keyword evidence="3" id="KW-1185">Reference proteome</keyword>
<accession>A0A409XAD5</accession>
<dbReference type="OrthoDB" id="2527272at2759"/>
<evidence type="ECO:0000313" key="2">
    <source>
        <dbReference type="EMBL" id="PPQ87722.1"/>
    </source>
</evidence>
<sequence>MSGIDFIIRDVASIDEVTEEAFTVLGHEGLIQPARGHACAECSQPYQATSDVISTPNDPSAVLGVDPVVASTVVQSGYNNPAAQNSVQMQNVTMRVIDGMVNGTKYCAYDSCTSDLANYRGGAFCQMHEHEFGNRCHVRDCTDTSIPSTMACEAHQSVWNKYKLDHSAEGLSGSKRMLNRQQENLEWNPKHEREYQPHDQPPAELKKIKHYFGPATFYCVETICFPCGVVEAWAKFARLESDPNILAFINK</sequence>
<dbReference type="STRING" id="93625.A0A409XAD5"/>
<evidence type="ECO:0000259" key="1">
    <source>
        <dbReference type="Pfam" id="PF18721"/>
    </source>
</evidence>
<dbReference type="AlphaFoldDB" id="A0A409XAD5"/>
<dbReference type="InterPro" id="IPR040898">
    <property type="entry name" value="CxC6"/>
</dbReference>
<proteinExistence type="predicted"/>
<organism evidence="2 3">
    <name type="scientific">Psilocybe cyanescens</name>
    <dbReference type="NCBI Taxonomy" id="93625"/>
    <lineage>
        <taxon>Eukaryota</taxon>
        <taxon>Fungi</taxon>
        <taxon>Dikarya</taxon>
        <taxon>Basidiomycota</taxon>
        <taxon>Agaricomycotina</taxon>
        <taxon>Agaricomycetes</taxon>
        <taxon>Agaricomycetidae</taxon>
        <taxon>Agaricales</taxon>
        <taxon>Agaricineae</taxon>
        <taxon>Strophariaceae</taxon>
        <taxon>Psilocybe</taxon>
    </lineage>
</organism>
<dbReference type="Proteomes" id="UP000283269">
    <property type="component" value="Unassembled WGS sequence"/>
</dbReference>
<comment type="caution">
    <text evidence="2">The sequence shown here is derived from an EMBL/GenBank/DDBJ whole genome shotgun (WGS) entry which is preliminary data.</text>
</comment>
<dbReference type="InParanoid" id="A0A409XAD5"/>